<feature type="compositionally biased region" description="Polar residues" evidence="1">
    <location>
        <begin position="43"/>
        <end position="58"/>
    </location>
</feature>
<evidence type="ECO:0000313" key="2">
    <source>
        <dbReference type="EMBL" id="KAF6136793.1"/>
    </source>
</evidence>
<feature type="region of interest" description="Disordered" evidence="1">
    <location>
        <begin position="1"/>
        <end position="102"/>
    </location>
</feature>
<accession>A0A7J7L2F3</accession>
<dbReference type="Proteomes" id="UP000541444">
    <property type="component" value="Unassembled WGS sequence"/>
</dbReference>
<evidence type="ECO:0000313" key="3">
    <source>
        <dbReference type="Proteomes" id="UP000541444"/>
    </source>
</evidence>
<feature type="compositionally biased region" description="Low complexity" evidence="1">
    <location>
        <begin position="60"/>
        <end position="71"/>
    </location>
</feature>
<name>A0A7J7L2F3_9MAGN</name>
<proteinExistence type="predicted"/>
<dbReference type="EMBL" id="JACGCM010002675">
    <property type="protein sequence ID" value="KAF6136793.1"/>
    <property type="molecule type" value="Genomic_DNA"/>
</dbReference>
<reference evidence="2 3" key="1">
    <citation type="journal article" date="2020" name="IScience">
        <title>Genome Sequencing of the Endangered Kingdonia uniflora (Circaeasteraceae, Ranunculales) Reveals Potential Mechanisms of Evolutionary Specialization.</title>
        <authorList>
            <person name="Sun Y."/>
            <person name="Deng T."/>
            <person name="Zhang A."/>
            <person name="Moore M.J."/>
            <person name="Landis J.B."/>
            <person name="Lin N."/>
            <person name="Zhang H."/>
            <person name="Zhang X."/>
            <person name="Huang J."/>
            <person name="Zhang X."/>
            <person name="Sun H."/>
            <person name="Wang H."/>
        </authorList>
    </citation>
    <scope>NUCLEOTIDE SEQUENCE [LARGE SCALE GENOMIC DNA]</scope>
    <source>
        <strain evidence="2">TB1705</strain>
        <tissue evidence="2">Leaf</tissue>
    </source>
</reference>
<evidence type="ECO:0000256" key="1">
    <source>
        <dbReference type="SAM" id="MobiDB-lite"/>
    </source>
</evidence>
<feature type="compositionally biased region" description="Low complexity" evidence="1">
    <location>
        <begin position="15"/>
        <end position="42"/>
    </location>
</feature>
<feature type="compositionally biased region" description="Polar residues" evidence="1">
    <location>
        <begin position="1"/>
        <end position="12"/>
    </location>
</feature>
<dbReference type="AlphaFoldDB" id="A0A7J7L2F3"/>
<keyword evidence="3" id="KW-1185">Reference proteome</keyword>
<comment type="caution">
    <text evidence="2">The sequence shown here is derived from an EMBL/GenBank/DDBJ whole genome shotgun (WGS) entry which is preliminary data.</text>
</comment>
<gene>
    <name evidence="2" type="ORF">GIB67_027988</name>
</gene>
<sequence length="138" mass="14230">MLNLVGGSTTATHCGRGTSATTTQSRRGASASTTTTRSESGGVNNTSATRGGRSSTAPSGRGTTTTQAGRGVNNVGPSARTANTVKGRGKAPFQPPRSTATNSYISLKDHRLVGYKSLQKLIKLRHGSLDDGLRTKLI</sequence>
<organism evidence="2 3">
    <name type="scientific">Kingdonia uniflora</name>
    <dbReference type="NCBI Taxonomy" id="39325"/>
    <lineage>
        <taxon>Eukaryota</taxon>
        <taxon>Viridiplantae</taxon>
        <taxon>Streptophyta</taxon>
        <taxon>Embryophyta</taxon>
        <taxon>Tracheophyta</taxon>
        <taxon>Spermatophyta</taxon>
        <taxon>Magnoliopsida</taxon>
        <taxon>Ranunculales</taxon>
        <taxon>Circaeasteraceae</taxon>
        <taxon>Kingdonia</taxon>
    </lineage>
</organism>
<protein>
    <submittedName>
        <fullName evidence="2">Uncharacterized protein</fullName>
    </submittedName>
</protein>